<feature type="transmembrane region" description="Helical" evidence="2">
    <location>
        <begin position="616"/>
        <end position="635"/>
    </location>
</feature>
<protein>
    <submittedName>
        <fullName evidence="3">Uncharacterized protein</fullName>
    </submittedName>
</protein>
<evidence type="ECO:0000313" key="4">
    <source>
        <dbReference type="Proteomes" id="UP000236723"/>
    </source>
</evidence>
<organism evidence="3 4">
    <name type="scientific">Thermomonospora echinospora</name>
    <dbReference type="NCBI Taxonomy" id="1992"/>
    <lineage>
        <taxon>Bacteria</taxon>
        <taxon>Bacillati</taxon>
        <taxon>Actinomycetota</taxon>
        <taxon>Actinomycetes</taxon>
        <taxon>Streptosporangiales</taxon>
        <taxon>Thermomonosporaceae</taxon>
        <taxon>Thermomonospora</taxon>
    </lineage>
</organism>
<feature type="transmembrane region" description="Helical" evidence="2">
    <location>
        <begin position="12"/>
        <end position="36"/>
    </location>
</feature>
<keyword evidence="2" id="KW-0812">Transmembrane</keyword>
<dbReference type="Proteomes" id="UP000236723">
    <property type="component" value="Unassembled WGS sequence"/>
</dbReference>
<feature type="transmembrane region" description="Helical" evidence="2">
    <location>
        <begin position="541"/>
        <end position="562"/>
    </location>
</feature>
<dbReference type="OrthoDB" id="3264110at2"/>
<keyword evidence="2" id="KW-1133">Transmembrane helix</keyword>
<feature type="transmembrane region" description="Helical" evidence="2">
    <location>
        <begin position="665"/>
        <end position="685"/>
    </location>
</feature>
<evidence type="ECO:0000256" key="1">
    <source>
        <dbReference type="SAM" id="MobiDB-lite"/>
    </source>
</evidence>
<feature type="transmembrane region" description="Helical" evidence="2">
    <location>
        <begin position="641"/>
        <end position="658"/>
    </location>
</feature>
<evidence type="ECO:0000313" key="3">
    <source>
        <dbReference type="EMBL" id="SEG76637.1"/>
    </source>
</evidence>
<feature type="transmembrane region" description="Helical" evidence="2">
    <location>
        <begin position="724"/>
        <end position="743"/>
    </location>
</feature>
<name>A0A1H6CV04_9ACTN</name>
<accession>A0A1H6CV04</accession>
<reference evidence="4" key="1">
    <citation type="submission" date="2016-10" db="EMBL/GenBank/DDBJ databases">
        <authorList>
            <person name="Varghese N."/>
            <person name="Submissions S."/>
        </authorList>
    </citation>
    <scope>NUCLEOTIDE SEQUENCE [LARGE SCALE GENOMIC DNA]</scope>
    <source>
        <strain evidence="4">DSM 43163</strain>
    </source>
</reference>
<feature type="transmembrane region" description="Helical" evidence="2">
    <location>
        <begin position="786"/>
        <end position="807"/>
    </location>
</feature>
<dbReference type="AlphaFoldDB" id="A0A1H6CV04"/>
<gene>
    <name evidence="3" type="ORF">SAMN04489712_111188</name>
</gene>
<feature type="transmembrane region" description="Helical" evidence="2">
    <location>
        <begin position="514"/>
        <end position="534"/>
    </location>
</feature>
<feature type="region of interest" description="Disordered" evidence="1">
    <location>
        <begin position="811"/>
        <end position="832"/>
    </location>
</feature>
<proteinExistence type="predicted"/>
<dbReference type="SUPFAM" id="SSF53649">
    <property type="entry name" value="Alkaline phosphatase-like"/>
    <property type="match status" value="1"/>
</dbReference>
<dbReference type="EMBL" id="FNVO01000011">
    <property type="protein sequence ID" value="SEG76637.1"/>
    <property type="molecule type" value="Genomic_DNA"/>
</dbReference>
<feature type="transmembrane region" description="Helical" evidence="2">
    <location>
        <begin position="487"/>
        <end position="508"/>
    </location>
</feature>
<feature type="transmembrane region" description="Helical" evidence="2">
    <location>
        <begin position="763"/>
        <end position="780"/>
    </location>
</feature>
<keyword evidence="2" id="KW-0472">Membrane</keyword>
<feature type="region of interest" description="Disordered" evidence="1">
    <location>
        <begin position="384"/>
        <end position="474"/>
    </location>
</feature>
<feature type="transmembrane region" description="Helical" evidence="2">
    <location>
        <begin position="358"/>
        <end position="378"/>
    </location>
</feature>
<keyword evidence="4" id="KW-1185">Reference proteome</keyword>
<feature type="transmembrane region" description="Helical" evidence="2">
    <location>
        <begin position="582"/>
        <end position="604"/>
    </location>
</feature>
<dbReference type="InterPro" id="IPR017850">
    <property type="entry name" value="Alkaline_phosphatase_core_sf"/>
</dbReference>
<evidence type="ECO:0000256" key="2">
    <source>
        <dbReference type="SAM" id="Phobius"/>
    </source>
</evidence>
<feature type="compositionally biased region" description="Basic and acidic residues" evidence="1">
    <location>
        <begin position="442"/>
        <end position="451"/>
    </location>
</feature>
<sequence length="832" mass="85844">MAQRGATPFGGVSAAFLSVFPVLGMVLLMILGPAFWARQSAHADAADGSRANGRVALVGIPGLRWSDVSEHGTPTLWRLTREGSAGALSVRTTRVNTCPADGWLTVSAGQRARFAHGECALAPVPSVSGVSASAPDWAQIRNDNAGTSYEAQTGLLGDAVHRAGGCTMAVGPGAVLGAADGGGRVDVYAPSPRQVPAGGWSRCALTAVEIDDIHRAHIRTGVDAEGSSIPIRRTARAEAATAADRQLAAVLGALPTGTTLLVAGLSDTGGVPHLHVALAGGAGFGPAYLTSNATRQPGIVTLTDVTATTLKALGLPQPKQAVGSAWRAEPTEATVADKVHDLDDEDVAAQAIRRVQPAFFIVLFGGQLLLYGLATVALRRRWGTSDRREDPPNTSAETEASPVQGAEETRRSLNGAAGSEASSMLDETAEDGQSGQEASGARQERPVDKATEGGPSGREASGTRPGRSPDAGSRYAARQRILAGTRVIALVGAATPVASFLANLLPWWRSEHPLPALILTVVAWITAITALALAGPWRRSLVGAGLVIAAITALVLAVDVMTGSRLQLNSLMGYTALVAGRFYGFGNQAFALFAVAALLTAAWLAERPLRAGRERAAVAVVTAIAVAAVAIDGWPSWGSDFGGVIAMVPAFAVLGLLISGRRVSAVRLGLFCVAGAVVVLAIAFADSLRADPSHLGRFWDDLVGGEAGGVIARKAGAMLRSLGYWPFTVAVVAALCFLFFVLAKPLQWRAALLERAYHRSRTLRPALLSALTLAIAGMLVNDSGVVIPAIAFSLAIPLTLAASVRALELDETTDGGSTSPPPMPRPRSAATG</sequence>